<organism evidence="4 5">
    <name type="scientific">Paenibacillus uliginis N3/975</name>
    <dbReference type="NCBI Taxonomy" id="1313296"/>
    <lineage>
        <taxon>Bacteria</taxon>
        <taxon>Bacillati</taxon>
        <taxon>Bacillota</taxon>
        <taxon>Bacilli</taxon>
        <taxon>Bacillales</taxon>
        <taxon>Paenibacillaceae</taxon>
        <taxon>Paenibacillus</taxon>
    </lineage>
</organism>
<keyword evidence="1" id="KW-0479">Metal-binding</keyword>
<evidence type="ECO:0000313" key="4">
    <source>
        <dbReference type="EMBL" id="SMF90445.1"/>
    </source>
</evidence>
<dbReference type="GO" id="GO:0016818">
    <property type="term" value="F:hydrolase activity, acting on acid anhydrides, in phosphorus-containing anhydrides"/>
    <property type="evidence" value="ECO:0007669"/>
    <property type="project" value="InterPro"/>
</dbReference>
<dbReference type="SMART" id="SM00910">
    <property type="entry name" value="HIRAN"/>
    <property type="match status" value="1"/>
</dbReference>
<sequence>MQIEFNVSGVTFEDRPNIIRRYATDGDTIYLVREPNNEYDSNAIKVFLPNRKSIGYVPKEFTPLLAKYLDSGGSIFAKVKSVNNRGEDLQSITISISTQNKAGYVMGDIKGFIYDEDSPEESTHDIECFGIIQYKDGLGTDLNKPIVHLVACYELTNFHVDDIKERNPLSEREIYLVKAFEQVTPNNALSDIGYVMREYSKYVSRDSDDRYQFKSLREDVVIQEQYHTVYITSEDSLNDLSKKRQALETNYFDTLRKELNNIETQKIKYTIIPFEENSYIFERINEKYIGEKRYSILTINYHLQIKSNLEMSIKEQADFFNKLERIKMGSSRLLNEQLVLI</sequence>
<reference evidence="4 5" key="1">
    <citation type="submission" date="2017-04" db="EMBL/GenBank/DDBJ databases">
        <authorList>
            <person name="Afonso C.L."/>
            <person name="Miller P.J."/>
            <person name="Scott M.A."/>
            <person name="Spackman E."/>
            <person name="Goraichik I."/>
            <person name="Dimitrov K.M."/>
            <person name="Suarez D.L."/>
            <person name="Swayne D.E."/>
        </authorList>
    </citation>
    <scope>NUCLEOTIDE SEQUENCE [LARGE SCALE GENOMIC DNA]</scope>
    <source>
        <strain evidence="4 5">N3/975</strain>
    </source>
</reference>
<evidence type="ECO:0000313" key="5">
    <source>
        <dbReference type="Proteomes" id="UP000192940"/>
    </source>
</evidence>
<dbReference type="Gene3D" id="3.30.70.2330">
    <property type="match status" value="1"/>
</dbReference>
<gene>
    <name evidence="4" type="ORF">SAMN05661091_5048</name>
</gene>
<keyword evidence="5" id="KW-1185">Reference proteome</keyword>
<dbReference type="GO" id="GO:0003676">
    <property type="term" value="F:nucleic acid binding"/>
    <property type="evidence" value="ECO:0007669"/>
    <property type="project" value="InterPro"/>
</dbReference>
<accession>A0A1X7HQ94</accession>
<keyword evidence="2" id="KW-0378">Hydrolase</keyword>
<protein>
    <submittedName>
        <fullName evidence="4">HIRAN domain-containing protein</fullName>
    </submittedName>
</protein>
<dbReference type="STRING" id="1313296.SAMN05661091_5048"/>
<evidence type="ECO:0000259" key="3">
    <source>
        <dbReference type="SMART" id="SM00910"/>
    </source>
</evidence>
<dbReference type="RefSeq" id="WP_208915717.1">
    <property type="nucleotide sequence ID" value="NZ_LT840184.1"/>
</dbReference>
<evidence type="ECO:0000256" key="1">
    <source>
        <dbReference type="ARBA" id="ARBA00022723"/>
    </source>
</evidence>
<dbReference type="Pfam" id="PF08797">
    <property type="entry name" value="HIRAN"/>
    <property type="match status" value="1"/>
</dbReference>
<dbReference type="Proteomes" id="UP000192940">
    <property type="component" value="Chromosome I"/>
</dbReference>
<proteinExistence type="predicted"/>
<dbReference type="InterPro" id="IPR014905">
    <property type="entry name" value="HIRAN"/>
</dbReference>
<dbReference type="AlphaFoldDB" id="A0A1X7HQ94"/>
<dbReference type="GO" id="GO:0008270">
    <property type="term" value="F:zinc ion binding"/>
    <property type="evidence" value="ECO:0007669"/>
    <property type="project" value="InterPro"/>
</dbReference>
<dbReference type="EMBL" id="LT840184">
    <property type="protein sequence ID" value="SMF90445.1"/>
    <property type="molecule type" value="Genomic_DNA"/>
</dbReference>
<feature type="domain" description="HIRAN" evidence="3">
    <location>
        <begin position="2"/>
        <end position="100"/>
    </location>
</feature>
<evidence type="ECO:0000256" key="2">
    <source>
        <dbReference type="ARBA" id="ARBA00022801"/>
    </source>
</evidence>
<name>A0A1X7HQ94_9BACL</name>